<comment type="caution">
    <text evidence="4">The sequence shown here is derived from an EMBL/GenBank/DDBJ whole genome shotgun (WGS) entry which is preliminary data.</text>
</comment>
<dbReference type="AlphaFoldDB" id="A0A8T1T2X3"/>
<dbReference type="SUPFAM" id="SSF47353">
    <property type="entry name" value="Retrovirus capsid dimerization domain-like"/>
    <property type="match status" value="1"/>
</dbReference>
<dbReference type="Gene3D" id="1.10.4020.10">
    <property type="entry name" value="DNA breaking-rejoining enzymes"/>
    <property type="match status" value="1"/>
</dbReference>
<dbReference type="PROSITE" id="PS50804">
    <property type="entry name" value="SCAN_BOX"/>
    <property type="match status" value="1"/>
</dbReference>
<evidence type="ECO:0000256" key="1">
    <source>
        <dbReference type="ARBA" id="ARBA00023242"/>
    </source>
</evidence>
<dbReference type="PANTHER" id="PTHR45935:SF25">
    <property type="entry name" value="SCAN BOX DOMAIN-CONTAINING PROTEIN"/>
    <property type="match status" value="1"/>
</dbReference>
<dbReference type="Proteomes" id="UP000765507">
    <property type="component" value="Unassembled WGS sequence"/>
</dbReference>
<name>A0A8T1T2X3_CHESE</name>
<dbReference type="InterPro" id="IPR050916">
    <property type="entry name" value="SCAN-C2H2_zinc_finger"/>
</dbReference>
<keyword evidence="1" id="KW-0539">Nucleus</keyword>
<dbReference type="InterPro" id="IPR003309">
    <property type="entry name" value="SCAN_dom"/>
</dbReference>
<dbReference type="InterPro" id="IPR038269">
    <property type="entry name" value="SCAN_sf"/>
</dbReference>
<organism evidence="4 5">
    <name type="scientific">Chelydra serpentina</name>
    <name type="common">Snapping turtle</name>
    <name type="synonym">Testudo serpentina</name>
    <dbReference type="NCBI Taxonomy" id="8475"/>
    <lineage>
        <taxon>Eukaryota</taxon>
        <taxon>Metazoa</taxon>
        <taxon>Chordata</taxon>
        <taxon>Craniata</taxon>
        <taxon>Vertebrata</taxon>
        <taxon>Euteleostomi</taxon>
        <taxon>Archelosauria</taxon>
        <taxon>Testudinata</taxon>
        <taxon>Testudines</taxon>
        <taxon>Cryptodira</taxon>
        <taxon>Durocryptodira</taxon>
        <taxon>Americhelydia</taxon>
        <taxon>Chelydroidea</taxon>
        <taxon>Chelydridae</taxon>
        <taxon>Chelydra</taxon>
    </lineage>
</organism>
<evidence type="ECO:0000313" key="4">
    <source>
        <dbReference type="EMBL" id="KAG6935317.1"/>
    </source>
</evidence>
<dbReference type="Pfam" id="PF02023">
    <property type="entry name" value="SCAN"/>
    <property type="match status" value="1"/>
</dbReference>
<accession>A0A8T1T2X3</accession>
<feature type="non-terminal residue" evidence="4">
    <location>
        <position position="1"/>
    </location>
</feature>
<proteinExistence type="predicted"/>
<feature type="compositionally biased region" description="Polar residues" evidence="2">
    <location>
        <begin position="121"/>
        <end position="130"/>
    </location>
</feature>
<dbReference type="PANTHER" id="PTHR45935">
    <property type="entry name" value="PROTEIN ZBED8-RELATED"/>
    <property type="match status" value="1"/>
</dbReference>
<dbReference type="SMART" id="SM00431">
    <property type="entry name" value="SCAN"/>
    <property type="match status" value="1"/>
</dbReference>
<feature type="compositionally biased region" description="Polar residues" evidence="2">
    <location>
        <begin position="99"/>
        <end position="109"/>
    </location>
</feature>
<protein>
    <submittedName>
        <fullName evidence="4">Zinc finger protein 197</fullName>
    </submittedName>
</protein>
<sequence length="165" mass="18059">VAQRIRDLCWRWLEPEHRTSVQVAEAVALEQLLQALPTGGKEWVQRHRPKTLAEATALMEDYLAVEGEPKASSKGGNLGERNLIPVQGVCKVEGGSPRPSAQPSGTPPTRSAREPQGATPMRSQDNSSGRQHIPLNTPPHRRKSGAVLRVRTDRVFPEGMSIHGL</sequence>
<feature type="region of interest" description="Disordered" evidence="2">
    <location>
        <begin position="87"/>
        <end position="147"/>
    </location>
</feature>
<reference evidence="4 5" key="1">
    <citation type="journal article" date="2020" name="G3 (Bethesda)">
        <title>Draft Genome of the Common Snapping Turtle, Chelydra serpentina, a Model for Phenotypic Plasticity in Reptiles.</title>
        <authorList>
            <person name="Das D."/>
            <person name="Singh S.K."/>
            <person name="Bierstedt J."/>
            <person name="Erickson A."/>
            <person name="Galli G.L.J."/>
            <person name="Crossley D.A. 2nd"/>
            <person name="Rhen T."/>
        </authorList>
    </citation>
    <scope>NUCLEOTIDE SEQUENCE [LARGE SCALE GENOMIC DNA]</scope>
    <source>
        <strain evidence="4">KW</strain>
    </source>
</reference>
<evidence type="ECO:0000313" key="5">
    <source>
        <dbReference type="Proteomes" id="UP000765507"/>
    </source>
</evidence>
<evidence type="ECO:0000256" key="2">
    <source>
        <dbReference type="SAM" id="MobiDB-lite"/>
    </source>
</evidence>
<keyword evidence="5" id="KW-1185">Reference proteome</keyword>
<dbReference type="EMBL" id="JAHGAV010000045">
    <property type="protein sequence ID" value="KAG6935317.1"/>
    <property type="molecule type" value="Genomic_DNA"/>
</dbReference>
<feature type="domain" description="SCAN box" evidence="3">
    <location>
        <begin position="4"/>
        <end position="61"/>
    </location>
</feature>
<gene>
    <name evidence="4" type="primary">ZNF197</name>
    <name evidence="4" type="ORF">G0U57_015157</name>
</gene>
<evidence type="ECO:0000259" key="3">
    <source>
        <dbReference type="PROSITE" id="PS50804"/>
    </source>
</evidence>